<evidence type="ECO:0000313" key="1">
    <source>
        <dbReference type="EMBL" id="GFA57171.1"/>
    </source>
</evidence>
<dbReference type="AlphaFoldDB" id="A0A699JTZ0"/>
<protein>
    <submittedName>
        <fullName evidence="1">Transposon Ty3-I Gag-Pol polyprotein</fullName>
    </submittedName>
</protein>
<dbReference type="EMBL" id="BKCJ010447689">
    <property type="protein sequence ID" value="GFA57171.1"/>
    <property type="molecule type" value="Genomic_DNA"/>
</dbReference>
<accession>A0A699JTZ0</accession>
<dbReference type="InterPro" id="IPR043502">
    <property type="entry name" value="DNA/RNA_pol_sf"/>
</dbReference>
<gene>
    <name evidence="1" type="ORF">Tci_629143</name>
</gene>
<sequence>SYERIGYKYKAEKVCHKEMVKMPLVDLKVLEDGSFRICMDYRKLSEIDIRNRCHQVRVHEYEIPKTAFRMRYGRCDVRTLIMEETHATKYSVRPRTAGPSERTFRTLENMFRACVRNLVVVGILTFCEVSFPTKIVIIRVFHVFSLEVLYGRIGRSPVLKAEIEESKMIGLELEKETTKVVMIKERLKEAKGHQES</sequence>
<dbReference type="SUPFAM" id="SSF56672">
    <property type="entry name" value="DNA/RNA polymerases"/>
    <property type="match status" value="1"/>
</dbReference>
<feature type="non-terminal residue" evidence="1">
    <location>
        <position position="1"/>
    </location>
</feature>
<proteinExistence type="predicted"/>
<comment type="caution">
    <text evidence="1">The sequence shown here is derived from an EMBL/GenBank/DDBJ whole genome shotgun (WGS) entry which is preliminary data.</text>
</comment>
<dbReference type="Gene3D" id="3.10.10.10">
    <property type="entry name" value="HIV Type 1 Reverse Transcriptase, subunit A, domain 1"/>
    <property type="match status" value="1"/>
</dbReference>
<organism evidence="1">
    <name type="scientific">Tanacetum cinerariifolium</name>
    <name type="common">Dalmatian daisy</name>
    <name type="synonym">Chrysanthemum cinerariifolium</name>
    <dbReference type="NCBI Taxonomy" id="118510"/>
    <lineage>
        <taxon>Eukaryota</taxon>
        <taxon>Viridiplantae</taxon>
        <taxon>Streptophyta</taxon>
        <taxon>Embryophyta</taxon>
        <taxon>Tracheophyta</taxon>
        <taxon>Spermatophyta</taxon>
        <taxon>Magnoliopsida</taxon>
        <taxon>eudicotyledons</taxon>
        <taxon>Gunneridae</taxon>
        <taxon>Pentapetalae</taxon>
        <taxon>asterids</taxon>
        <taxon>campanulids</taxon>
        <taxon>Asterales</taxon>
        <taxon>Asteraceae</taxon>
        <taxon>Asteroideae</taxon>
        <taxon>Anthemideae</taxon>
        <taxon>Anthemidinae</taxon>
        <taxon>Tanacetum</taxon>
    </lineage>
</organism>
<reference evidence="1" key="1">
    <citation type="journal article" date="2019" name="Sci. Rep.">
        <title>Draft genome of Tanacetum cinerariifolium, the natural source of mosquito coil.</title>
        <authorList>
            <person name="Yamashiro T."/>
            <person name="Shiraishi A."/>
            <person name="Satake H."/>
            <person name="Nakayama K."/>
        </authorList>
    </citation>
    <scope>NUCLEOTIDE SEQUENCE</scope>
</reference>
<name>A0A699JTZ0_TANCI</name>